<name>A0A540VU95_9GAMM</name>
<dbReference type="Proteomes" id="UP000315400">
    <property type="component" value="Unassembled WGS sequence"/>
</dbReference>
<evidence type="ECO:0000256" key="1">
    <source>
        <dbReference type="ARBA" id="ARBA00004167"/>
    </source>
</evidence>
<feature type="domain" description="SH3b" evidence="8">
    <location>
        <begin position="30"/>
        <end position="93"/>
    </location>
</feature>
<dbReference type="InterPro" id="IPR003646">
    <property type="entry name" value="SH3-like_bac-type"/>
</dbReference>
<keyword evidence="6" id="KW-0175">Coiled coil</keyword>
<dbReference type="STRING" id="1260251.SPISAL_08195"/>
<dbReference type="Pfam" id="PF08239">
    <property type="entry name" value="SH3_3"/>
    <property type="match status" value="1"/>
</dbReference>
<reference evidence="9 10" key="1">
    <citation type="submission" date="2019-06" db="EMBL/GenBank/DDBJ databases">
        <title>Metagenome assembled Genome of Spiribacter salinus SL48-SHIP from the microbial mat of Salt Lake 48 (Novosibirsk region, Russia).</title>
        <authorList>
            <person name="Shipova A."/>
            <person name="Rozanov A.S."/>
            <person name="Bryanskaya A.V."/>
            <person name="Peltek S.E."/>
        </authorList>
    </citation>
    <scope>NUCLEOTIDE SEQUENCE [LARGE SCALE GENOMIC DNA]</scope>
    <source>
        <strain evidence="9">SL48-SHIP-2</strain>
    </source>
</reference>
<evidence type="ECO:0000256" key="7">
    <source>
        <dbReference type="SAM" id="Phobius"/>
    </source>
</evidence>
<evidence type="ECO:0000256" key="3">
    <source>
        <dbReference type="ARBA" id="ARBA00022729"/>
    </source>
</evidence>
<dbReference type="InterPro" id="IPR016476">
    <property type="entry name" value="SH3_dom_pro"/>
</dbReference>
<evidence type="ECO:0000256" key="6">
    <source>
        <dbReference type="SAM" id="Coils"/>
    </source>
</evidence>
<dbReference type="EMBL" id="VIFK01000016">
    <property type="protein sequence ID" value="TQF00325.1"/>
    <property type="molecule type" value="Genomic_DNA"/>
</dbReference>
<proteinExistence type="predicted"/>
<organism evidence="9 10">
    <name type="scientific">Spiribacter salinus</name>
    <dbReference type="NCBI Taxonomy" id="1335746"/>
    <lineage>
        <taxon>Bacteria</taxon>
        <taxon>Pseudomonadati</taxon>
        <taxon>Pseudomonadota</taxon>
        <taxon>Gammaproteobacteria</taxon>
        <taxon>Chromatiales</taxon>
        <taxon>Ectothiorhodospiraceae</taxon>
        <taxon>Spiribacter</taxon>
    </lineage>
</organism>
<evidence type="ECO:0000256" key="4">
    <source>
        <dbReference type="ARBA" id="ARBA00022989"/>
    </source>
</evidence>
<dbReference type="NCBIfam" id="TIGR04211">
    <property type="entry name" value="SH3_and_anchor"/>
    <property type="match status" value="1"/>
</dbReference>
<dbReference type="Gene3D" id="2.30.30.40">
    <property type="entry name" value="SH3 Domains"/>
    <property type="match status" value="1"/>
</dbReference>
<sequence length="226" mass="25085">MVQRLAGAVGAVLLAGVIGSVGVQNLASAQTTAYVTDELEITLRSGQGNDYRIVRLLRSGSELEVLERSETWTRVRAFGDEGWVRNVYLQSEPGAADQLAAATEEAAALRQENRELSEALDDAKTRLEELRATRAELDEVNTRMRQRLQEAGEGLELADENQALRKEVVDLERQVQDLGRENERITDRGRRDWFIAGAGVIVAGMLLGIGLTRIRWRRRGGSWGDL</sequence>
<gene>
    <name evidence="9" type="ORF">FKY71_04045</name>
</gene>
<dbReference type="PROSITE" id="PS51781">
    <property type="entry name" value="SH3B"/>
    <property type="match status" value="1"/>
</dbReference>
<keyword evidence="2 7" id="KW-0812">Transmembrane</keyword>
<dbReference type="PIRSF" id="PIRSF006158">
    <property type="entry name" value="UCP006158_SH3"/>
    <property type="match status" value="1"/>
</dbReference>
<evidence type="ECO:0000313" key="9">
    <source>
        <dbReference type="EMBL" id="TQF00325.1"/>
    </source>
</evidence>
<accession>A0A540VU95</accession>
<keyword evidence="5 7" id="KW-0472">Membrane</keyword>
<evidence type="ECO:0000259" key="8">
    <source>
        <dbReference type="PROSITE" id="PS51781"/>
    </source>
</evidence>
<dbReference type="GO" id="GO:0016020">
    <property type="term" value="C:membrane"/>
    <property type="evidence" value="ECO:0007669"/>
    <property type="project" value="UniProtKB-SubCell"/>
</dbReference>
<evidence type="ECO:0000256" key="5">
    <source>
        <dbReference type="ARBA" id="ARBA00023136"/>
    </source>
</evidence>
<evidence type="ECO:0000256" key="2">
    <source>
        <dbReference type="ARBA" id="ARBA00022692"/>
    </source>
</evidence>
<comment type="subcellular location">
    <subcellularLocation>
        <location evidence="1">Membrane</location>
        <topology evidence="1">Single-pass membrane protein</topology>
    </subcellularLocation>
</comment>
<dbReference type="SMART" id="SM00287">
    <property type="entry name" value="SH3b"/>
    <property type="match status" value="1"/>
</dbReference>
<feature type="transmembrane region" description="Helical" evidence="7">
    <location>
        <begin position="193"/>
        <end position="212"/>
    </location>
</feature>
<keyword evidence="4 7" id="KW-1133">Transmembrane helix</keyword>
<evidence type="ECO:0000313" key="10">
    <source>
        <dbReference type="Proteomes" id="UP000315400"/>
    </source>
</evidence>
<keyword evidence="3" id="KW-0732">Signal</keyword>
<protein>
    <submittedName>
        <fullName evidence="9">TIGR04211 family SH3 domain-containing protein</fullName>
    </submittedName>
</protein>
<feature type="coiled-coil region" evidence="6">
    <location>
        <begin position="99"/>
        <end position="188"/>
    </location>
</feature>
<comment type="caution">
    <text evidence="9">The sequence shown here is derived from an EMBL/GenBank/DDBJ whole genome shotgun (WGS) entry which is preliminary data.</text>
</comment>
<dbReference type="AlphaFoldDB" id="A0A540VU95"/>